<evidence type="ECO:0000313" key="3">
    <source>
        <dbReference type="Proteomes" id="UP000054567"/>
    </source>
</evidence>
<name>A0A0J6FT84_COCPO</name>
<feature type="region of interest" description="Disordered" evidence="1">
    <location>
        <begin position="95"/>
        <end position="144"/>
    </location>
</feature>
<feature type="compositionally biased region" description="Polar residues" evidence="1">
    <location>
        <begin position="101"/>
        <end position="116"/>
    </location>
</feature>
<protein>
    <submittedName>
        <fullName evidence="2">Uncharacterized protein</fullName>
    </submittedName>
</protein>
<accession>A0A0J6FT84</accession>
<reference evidence="3" key="2">
    <citation type="journal article" date="2009" name="Genome Res.">
        <title>Comparative genomic analyses of the human fungal pathogens Coccidioides and their relatives.</title>
        <authorList>
            <person name="Sharpton T.J."/>
            <person name="Stajich J.E."/>
            <person name="Rounsley S.D."/>
            <person name="Gardner M.J."/>
            <person name="Wortman J.R."/>
            <person name="Jordar V.S."/>
            <person name="Maiti R."/>
            <person name="Kodira C.D."/>
            <person name="Neafsey D.E."/>
            <person name="Zeng Q."/>
            <person name="Hung C.-Y."/>
            <person name="McMahan C."/>
            <person name="Muszewska A."/>
            <person name="Grynberg M."/>
            <person name="Mandel M.A."/>
            <person name="Kellner E.M."/>
            <person name="Barker B.M."/>
            <person name="Galgiani J.N."/>
            <person name="Orbach M.J."/>
            <person name="Kirkland T.N."/>
            <person name="Cole G.T."/>
            <person name="Henn M.R."/>
            <person name="Birren B.W."/>
            <person name="Taylor J.W."/>
        </authorList>
    </citation>
    <scope>NUCLEOTIDE SEQUENCE [LARGE SCALE GENOMIC DNA]</scope>
    <source>
        <strain evidence="3">RMSCC 3488</strain>
    </source>
</reference>
<dbReference type="EMBL" id="DS268114">
    <property type="protein sequence ID" value="KMM72314.1"/>
    <property type="molecule type" value="Genomic_DNA"/>
</dbReference>
<proteinExistence type="predicted"/>
<organism evidence="2 3">
    <name type="scientific">Coccidioides posadasii RMSCC 3488</name>
    <dbReference type="NCBI Taxonomy" id="454284"/>
    <lineage>
        <taxon>Eukaryota</taxon>
        <taxon>Fungi</taxon>
        <taxon>Dikarya</taxon>
        <taxon>Ascomycota</taxon>
        <taxon>Pezizomycotina</taxon>
        <taxon>Eurotiomycetes</taxon>
        <taxon>Eurotiomycetidae</taxon>
        <taxon>Onygenales</taxon>
        <taxon>Onygenaceae</taxon>
        <taxon>Coccidioides</taxon>
    </lineage>
</organism>
<dbReference type="Proteomes" id="UP000054567">
    <property type="component" value="Unassembled WGS sequence"/>
</dbReference>
<evidence type="ECO:0000256" key="1">
    <source>
        <dbReference type="SAM" id="MobiDB-lite"/>
    </source>
</evidence>
<reference evidence="2 3" key="1">
    <citation type="submission" date="2007-06" db="EMBL/GenBank/DDBJ databases">
        <title>The Genome Sequence of Coccidioides posadasii RMSCC_3488.</title>
        <authorList>
            <consortium name="Coccidioides Genome Resources Consortium"/>
            <consortium name="The Broad Institute Genome Sequencing Platform"/>
            <person name="Henn M.R."/>
            <person name="Sykes S."/>
            <person name="Young S."/>
            <person name="Jaffe D."/>
            <person name="Berlin A."/>
            <person name="Alvarez P."/>
            <person name="Butler J."/>
            <person name="Gnerre S."/>
            <person name="Grabherr M."/>
            <person name="Mauceli E."/>
            <person name="Brockman W."/>
            <person name="Kodira C."/>
            <person name="Alvarado L."/>
            <person name="Zeng Q."/>
            <person name="Crawford M."/>
            <person name="Antoine C."/>
            <person name="Devon K."/>
            <person name="Galgiani J."/>
            <person name="Orsborn K."/>
            <person name="Lewis M.L."/>
            <person name="Nusbaum C."/>
            <person name="Galagan J."/>
            <person name="Birren B."/>
        </authorList>
    </citation>
    <scope>NUCLEOTIDE SEQUENCE [LARGE SCALE GENOMIC DNA]</scope>
    <source>
        <strain evidence="2 3">RMSCC 3488</strain>
    </source>
</reference>
<reference evidence="3" key="3">
    <citation type="journal article" date="2010" name="Genome Res.">
        <title>Population genomic sequencing of Coccidioides fungi reveals recent hybridization and transposon control.</title>
        <authorList>
            <person name="Neafsey D.E."/>
            <person name="Barker B.M."/>
            <person name="Sharpton T.J."/>
            <person name="Stajich J.E."/>
            <person name="Park D.J."/>
            <person name="Whiston E."/>
            <person name="Hung C.-Y."/>
            <person name="McMahan C."/>
            <person name="White J."/>
            <person name="Sykes S."/>
            <person name="Heiman D."/>
            <person name="Young S."/>
            <person name="Zeng Q."/>
            <person name="Abouelleil A."/>
            <person name="Aftuck L."/>
            <person name="Bessette D."/>
            <person name="Brown A."/>
            <person name="FitzGerald M."/>
            <person name="Lui A."/>
            <person name="Macdonald J.P."/>
            <person name="Priest M."/>
            <person name="Orbach M.J."/>
            <person name="Galgiani J.N."/>
            <person name="Kirkland T.N."/>
            <person name="Cole G.T."/>
            <person name="Birren B.W."/>
            <person name="Henn M.R."/>
            <person name="Taylor J.W."/>
            <person name="Rounsley S.D."/>
        </authorList>
    </citation>
    <scope>NUCLEOTIDE SEQUENCE [LARGE SCALE GENOMIC DNA]</scope>
    <source>
        <strain evidence="3">RMSCC 3488</strain>
    </source>
</reference>
<evidence type="ECO:0000313" key="2">
    <source>
        <dbReference type="EMBL" id="KMM72314.1"/>
    </source>
</evidence>
<gene>
    <name evidence="2" type="ORF">CPAG_08611</name>
</gene>
<sequence>MPSACLQNSSAKCRQDETFSGKSLDNSRKGASKSFPFFNFNGFRVILQCNFTAKYFGGFESYVSVRNFWRPEIWPSVISLVSTDRPAGGNFGLRGGEALQRGTTSSKPCMDTSQRTFEPVTESHKRPPGQLRKGTRSAIVQGSY</sequence>
<dbReference type="VEuPathDB" id="FungiDB:CPAG_08611"/>
<dbReference type="AlphaFoldDB" id="A0A0J6FT84"/>